<evidence type="ECO:0000313" key="3">
    <source>
        <dbReference type="Proteomes" id="UP000001947"/>
    </source>
</evidence>
<evidence type="ECO:0000256" key="1">
    <source>
        <dbReference type="SAM" id="SignalP"/>
    </source>
</evidence>
<dbReference type="KEGG" id="sde:Sde_2844"/>
<evidence type="ECO:0000313" key="2">
    <source>
        <dbReference type="EMBL" id="ABD82101.1"/>
    </source>
</evidence>
<proteinExistence type="predicted"/>
<dbReference type="Proteomes" id="UP000001947">
    <property type="component" value="Chromosome"/>
</dbReference>
<protein>
    <recommendedName>
        <fullName evidence="4">Carboxypeptidase regulatory-like domain-containing protein</fullName>
    </recommendedName>
</protein>
<reference evidence="2 3" key="1">
    <citation type="journal article" date="2008" name="PLoS Genet.">
        <title>Complete genome sequence of the complex carbohydrate-degrading marine bacterium, Saccharophagus degradans strain 2-40 T.</title>
        <authorList>
            <person name="Weiner R.M."/>
            <person name="Taylor L.E.II."/>
            <person name="Henrissat B."/>
            <person name="Hauser L."/>
            <person name="Land M."/>
            <person name="Coutinho P.M."/>
            <person name="Rancurel C."/>
            <person name="Saunders E.H."/>
            <person name="Longmire A.G."/>
            <person name="Zhang H."/>
            <person name="Bayer E.A."/>
            <person name="Gilbert H.J."/>
            <person name="Larimer F."/>
            <person name="Zhulin I.B."/>
            <person name="Ekborg N.A."/>
            <person name="Lamed R."/>
            <person name="Richardson P.M."/>
            <person name="Borovok I."/>
            <person name="Hutcheson S."/>
        </authorList>
    </citation>
    <scope>NUCLEOTIDE SEQUENCE [LARGE SCALE GENOMIC DNA]</scope>
    <source>
        <strain evidence="3">2-40 / ATCC 43961 / DSM 17024</strain>
    </source>
</reference>
<dbReference type="STRING" id="203122.Sde_2844"/>
<dbReference type="InterPro" id="IPR008969">
    <property type="entry name" value="CarboxyPept-like_regulatory"/>
</dbReference>
<feature type="chain" id="PRO_5004200253" description="Carboxypeptidase regulatory-like domain-containing protein" evidence="1">
    <location>
        <begin position="21"/>
        <end position="652"/>
    </location>
</feature>
<dbReference type="GeneID" id="98614495"/>
<gene>
    <name evidence="2" type="ordered locus">Sde_2844</name>
</gene>
<dbReference type="AlphaFoldDB" id="Q21GS8"/>
<keyword evidence="3" id="KW-1185">Reference proteome</keyword>
<sequence length="652" mass="68905">MFNKSISGLTLLITALTLGACGGSNSKVDPNLDPVVDPVIEPQVFDVSGSVTGLNGSVQLNGLSTNKELTEDGNFEFPATVEEGENVELSLSNIPVEQDCAITSDTTFNAVAADISNVVITCSNKTVLKVTLSNYFTGVSLADVNVTAGWTAEDGVTTQTAQTDDNGEAIIYVSPMEGRVTLSASGQGFSAQSRSIDLTAESVEVESELRLQPINAVVNFSAATGGDLDVENVDVVTVAANAFVDADGNVYSGEIASEITIIDPTRDPALMPGEYQTRSTDSGEVAQIESFGAINVEFFDAAGNELNLGEGQTATIRIPVAAVNSAPPATIPLYFFDEATGFWVEDGEAVLVEREGVWVYEGTVSHFTVWNADRIYETVYIQGCVEDANGAAVVGAAVSTRGFDYIGTASAVSNEQGLFSVPVKINSTAFLTAINGVQSRTLTIDVGDADIAQADCLVVDVASSTITLSWGEDPDDLDSHFFGVADDALIDDFHVYYSQKDAVMGDSYIYLDVDDTSSFGPEVVSISSFTVPGTYRYAVHHYSGLSDIAASPARVELNLNGVETIYAPPAGEPSLCWAVFDIVVASNGAISVNTINTWESEDYCEDEFVDDDSIDDGFDSLQTAQKTSVPGGKLSKPGSVLQQSISTKYYAN</sequence>
<feature type="signal peptide" evidence="1">
    <location>
        <begin position="1"/>
        <end position="20"/>
    </location>
</feature>
<dbReference type="OrthoDB" id="5624957at2"/>
<dbReference type="EMBL" id="CP000282">
    <property type="protein sequence ID" value="ABD82101.1"/>
    <property type="molecule type" value="Genomic_DNA"/>
</dbReference>
<dbReference type="PROSITE" id="PS51257">
    <property type="entry name" value="PROKAR_LIPOPROTEIN"/>
    <property type="match status" value="1"/>
</dbReference>
<dbReference type="eggNOG" id="COG4676">
    <property type="taxonomic scope" value="Bacteria"/>
</dbReference>
<dbReference type="SUPFAM" id="SSF49464">
    <property type="entry name" value="Carboxypeptidase regulatory domain-like"/>
    <property type="match status" value="1"/>
</dbReference>
<name>Q21GS8_SACD2</name>
<keyword evidence="1" id="KW-0732">Signal</keyword>
<organism evidence="2 3">
    <name type="scientific">Saccharophagus degradans (strain 2-40 / ATCC 43961 / DSM 17024)</name>
    <dbReference type="NCBI Taxonomy" id="203122"/>
    <lineage>
        <taxon>Bacteria</taxon>
        <taxon>Pseudomonadati</taxon>
        <taxon>Pseudomonadota</taxon>
        <taxon>Gammaproteobacteria</taxon>
        <taxon>Cellvibrionales</taxon>
        <taxon>Cellvibrionaceae</taxon>
        <taxon>Saccharophagus</taxon>
    </lineage>
</organism>
<accession>Q21GS8</accession>
<dbReference type="RefSeq" id="WP_011469317.1">
    <property type="nucleotide sequence ID" value="NC_007912.1"/>
</dbReference>
<dbReference type="HOGENOM" id="CLU_446829_0_0_6"/>
<evidence type="ECO:0008006" key="4">
    <source>
        <dbReference type="Google" id="ProtNLM"/>
    </source>
</evidence>